<proteinExistence type="predicted"/>
<evidence type="ECO:0000259" key="1">
    <source>
        <dbReference type="Pfam" id="PF12146"/>
    </source>
</evidence>
<comment type="caution">
    <text evidence="2">The sequence shown here is derived from an EMBL/GenBank/DDBJ whole genome shotgun (WGS) entry which is preliminary data.</text>
</comment>
<dbReference type="PANTHER" id="PTHR11614">
    <property type="entry name" value="PHOSPHOLIPASE-RELATED"/>
    <property type="match status" value="1"/>
</dbReference>
<dbReference type="RefSeq" id="WP_185662194.1">
    <property type="nucleotide sequence ID" value="NZ_JACLAW010000001.1"/>
</dbReference>
<dbReference type="InterPro" id="IPR029058">
    <property type="entry name" value="AB_hydrolase_fold"/>
</dbReference>
<gene>
    <name evidence="2" type="ORF">H7F51_00195</name>
</gene>
<dbReference type="Pfam" id="PF12146">
    <property type="entry name" value="Hydrolase_4"/>
    <property type="match status" value="1"/>
</dbReference>
<feature type="domain" description="Serine aminopeptidase S33" evidence="1">
    <location>
        <begin position="41"/>
        <end position="298"/>
    </location>
</feature>
<dbReference type="GO" id="GO:0016787">
    <property type="term" value="F:hydrolase activity"/>
    <property type="evidence" value="ECO:0007669"/>
    <property type="project" value="UniProtKB-KW"/>
</dbReference>
<dbReference type="InterPro" id="IPR051044">
    <property type="entry name" value="MAG_DAG_Lipase"/>
</dbReference>
<keyword evidence="3" id="KW-1185">Reference proteome</keyword>
<name>A0A7X1KJX3_9SPHN</name>
<dbReference type="InterPro" id="IPR022742">
    <property type="entry name" value="Hydrolase_4"/>
</dbReference>
<reference evidence="2 3" key="1">
    <citation type="submission" date="2020-08" db="EMBL/GenBank/DDBJ databases">
        <title>The genome sequence of type strain Novosphingobium flavum NBRC 111647.</title>
        <authorList>
            <person name="Liu Y."/>
        </authorList>
    </citation>
    <scope>NUCLEOTIDE SEQUENCE [LARGE SCALE GENOMIC DNA]</scope>
    <source>
        <strain evidence="2 3">NBRC 111647</strain>
    </source>
</reference>
<organism evidence="2 3">
    <name type="scientific">Novosphingobium flavum</name>
    <dbReference type="NCBI Taxonomy" id="1778672"/>
    <lineage>
        <taxon>Bacteria</taxon>
        <taxon>Pseudomonadati</taxon>
        <taxon>Pseudomonadota</taxon>
        <taxon>Alphaproteobacteria</taxon>
        <taxon>Sphingomonadales</taxon>
        <taxon>Sphingomonadaceae</taxon>
        <taxon>Novosphingobium</taxon>
    </lineage>
</organism>
<dbReference type="AlphaFoldDB" id="A0A7X1KJX3"/>
<protein>
    <submittedName>
        <fullName evidence="2">Alpha/beta hydrolase</fullName>
    </submittedName>
</protein>
<dbReference type="Proteomes" id="UP000566813">
    <property type="component" value="Unassembled WGS sequence"/>
</dbReference>
<accession>A0A7X1KJX3</accession>
<evidence type="ECO:0000313" key="3">
    <source>
        <dbReference type="Proteomes" id="UP000566813"/>
    </source>
</evidence>
<evidence type="ECO:0000313" key="2">
    <source>
        <dbReference type="EMBL" id="MBC2663929.1"/>
    </source>
</evidence>
<dbReference type="Gene3D" id="3.40.50.1820">
    <property type="entry name" value="alpha/beta hydrolase"/>
    <property type="match status" value="1"/>
</dbReference>
<dbReference type="EMBL" id="JACLAW010000001">
    <property type="protein sequence ID" value="MBC2663929.1"/>
    <property type="molecule type" value="Genomic_DNA"/>
</dbReference>
<keyword evidence="2" id="KW-0378">Hydrolase</keyword>
<dbReference type="SUPFAM" id="SSF53474">
    <property type="entry name" value="alpha/beta-Hydrolases"/>
    <property type="match status" value="1"/>
</dbReference>
<sequence>MTEVKPVTFDRRRIPENAIESRWIAPDGWAVRRLDWAGGQSKRGSLLFVPGRGDFFEKYLETLDHWHQQGWGVTAIDWRGQALSGRLGADSVTGHVDDFALWVGDLAAFWTQWQAHRPGPHVLVAHSMGGHLALRAVAEGRIAPDALVLSAPMLGLITHGLPLAPFHWAAQLMCGTGDPRRPAWKWSEKPGQLPVDRSVLLTHDAARYADEIAWREQRPGLVMGPGSWGWLCAAITSMRGLDRREVLERIETPVFIIAASADKLVGPAAIRRAAGWLPHAELLEFGSESRHEILREVDPVRDKALAAIDDFLDRAAPAGN</sequence>